<accession>A0ABR1Q8B1</accession>
<evidence type="ECO:0000313" key="4">
    <source>
        <dbReference type="Proteomes" id="UP001391051"/>
    </source>
</evidence>
<feature type="chain" id="PRO_5045123212" description="Cyanovirin-N domain-containing protein" evidence="1">
    <location>
        <begin position="22"/>
        <end position="172"/>
    </location>
</feature>
<dbReference type="EMBL" id="JAQQWE010000006">
    <property type="protein sequence ID" value="KAK7948783.1"/>
    <property type="molecule type" value="Genomic_DNA"/>
</dbReference>
<proteinExistence type="predicted"/>
<dbReference type="SUPFAM" id="SSF51322">
    <property type="entry name" value="Cyanovirin-N"/>
    <property type="match status" value="1"/>
</dbReference>
<feature type="signal peptide" evidence="1">
    <location>
        <begin position="1"/>
        <end position="21"/>
    </location>
</feature>
<dbReference type="InterPro" id="IPR036673">
    <property type="entry name" value="Cyanovirin-N_sf"/>
</dbReference>
<dbReference type="Gene3D" id="2.30.60.10">
    <property type="entry name" value="Cyanovirin-N"/>
    <property type="match status" value="1"/>
</dbReference>
<name>A0ABR1Q8B1_9PEZI</name>
<dbReference type="SMART" id="SM01111">
    <property type="entry name" value="CVNH"/>
    <property type="match status" value="1"/>
</dbReference>
<dbReference type="PROSITE" id="PS51257">
    <property type="entry name" value="PROKAR_LIPOPROTEIN"/>
    <property type="match status" value="1"/>
</dbReference>
<organism evidence="3 4">
    <name type="scientific">Apiospora aurea</name>
    <dbReference type="NCBI Taxonomy" id="335848"/>
    <lineage>
        <taxon>Eukaryota</taxon>
        <taxon>Fungi</taxon>
        <taxon>Dikarya</taxon>
        <taxon>Ascomycota</taxon>
        <taxon>Pezizomycotina</taxon>
        <taxon>Sordariomycetes</taxon>
        <taxon>Xylariomycetidae</taxon>
        <taxon>Amphisphaeriales</taxon>
        <taxon>Apiosporaceae</taxon>
        <taxon>Apiospora</taxon>
    </lineage>
</organism>
<evidence type="ECO:0000259" key="2">
    <source>
        <dbReference type="SMART" id="SM01111"/>
    </source>
</evidence>
<dbReference type="InterPro" id="IPR011058">
    <property type="entry name" value="Cyanovirin-N"/>
</dbReference>
<feature type="domain" description="Cyanovirin-N" evidence="2">
    <location>
        <begin position="25"/>
        <end position="132"/>
    </location>
</feature>
<protein>
    <recommendedName>
        <fullName evidence="2">Cyanovirin-N domain-containing protein</fullName>
    </recommendedName>
</protein>
<dbReference type="Pfam" id="PF08881">
    <property type="entry name" value="CVNH"/>
    <property type="match status" value="1"/>
</dbReference>
<reference evidence="3 4" key="1">
    <citation type="submission" date="2023-01" db="EMBL/GenBank/DDBJ databases">
        <title>Analysis of 21 Apiospora genomes using comparative genomics revels a genus with tremendous synthesis potential of carbohydrate active enzymes and secondary metabolites.</title>
        <authorList>
            <person name="Sorensen T."/>
        </authorList>
    </citation>
    <scope>NUCLEOTIDE SEQUENCE [LARGE SCALE GENOMIC DNA]</scope>
    <source>
        <strain evidence="3 4">CBS 24483</strain>
    </source>
</reference>
<dbReference type="RefSeq" id="XP_066698289.1">
    <property type="nucleotide sequence ID" value="XM_066845891.1"/>
</dbReference>
<gene>
    <name evidence="3" type="ORF">PG986_009669</name>
</gene>
<keyword evidence="4" id="KW-1185">Reference proteome</keyword>
<sequence length="172" mass="18293">MARSTLSLLAFALLACLFASADPTPFNISCQQWSFNGNELTALCDMAVGSIATSLDLNDCYANYEGTLTPASMGQFTDSCTNRQLANYLDGSQPKPQPILSADCSQGAGKPTQHNEVNLADLIENNNGLLQCLGNQGCYTCWADCIQCKDTGGLQPPGYQSGCDCGSRILSR</sequence>
<evidence type="ECO:0000256" key="1">
    <source>
        <dbReference type="SAM" id="SignalP"/>
    </source>
</evidence>
<keyword evidence="1" id="KW-0732">Signal</keyword>
<dbReference type="Proteomes" id="UP001391051">
    <property type="component" value="Unassembled WGS sequence"/>
</dbReference>
<evidence type="ECO:0000313" key="3">
    <source>
        <dbReference type="EMBL" id="KAK7948783.1"/>
    </source>
</evidence>
<comment type="caution">
    <text evidence="3">The sequence shown here is derived from an EMBL/GenBank/DDBJ whole genome shotgun (WGS) entry which is preliminary data.</text>
</comment>
<dbReference type="GeneID" id="92078953"/>